<proteinExistence type="predicted"/>
<protein>
    <submittedName>
        <fullName evidence="1">Uncharacterized protein</fullName>
    </submittedName>
</protein>
<comment type="caution">
    <text evidence="1">The sequence shown here is derived from an EMBL/GenBank/DDBJ whole genome shotgun (WGS) entry which is preliminary data.</text>
</comment>
<keyword evidence="2" id="KW-1185">Reference proteome</keyword>
<dbReference type="EMBL" id="JANSHE010000384">
    <property type="protein sequence ID" value="KAJ3011587.1"/>
    <property type="molecule type" value="Genomic_DNA"/>
</dbReference>
<reference evidence="1" key="1">
    <citation type="submission" date="2022-08" db="EMBL/GenBank/DDBJ databases">
        <title>Genome Sequence of Pycnoporus sanguineus.</title>
        <authorList>
            <person name="Buettner E."/>
        </authorList>
    </citation>
    <scope>NUCLEOTIDE SEQUENCE</scope>
    <source>
        <strain evidence="1">CG-C14</strain>
    </source>
</reference>
<evidence type="ECO:0000313" key="2">
    <source>
        <dbReference type="Proteomes" id="UP001144978"/>
    </source>
</evidence>
<gene>
    <name evidence="1" type="ORF">NUW54_g2128</name>
</gene>
<organism evidence="1 2">
    <name type="scientific">Trametes sanguinea</name>
    <dbReference type="NCBI Taxonomy" id="158606"/>
    <lineage>
        <taxon>Eukaryota</taxon>
        <taxon>Fungi</taxon>
        <taxon>Dikarya</taxon>
        <taxon>Basidiomycota</taxon>
        <taxon>Agaricomycotina</taxon>
        <taxon>Agaricomycetes</taxon>
        <taxon>Polyporales</taxon>
        <taxon>Polyporaceae</taxon>
        <taxon>Trametes</taxon>
    </lineage>
</organism>
<dbReference type="Proteomes" id="UP001144978">
    <property type="component" value="Unassembled WGS sequence"/>
</dbReference>
<accession>A0ACC1Q4D9</accession>
<evidence type="ECO:0000313" key="1">
    <source>
        <dbReference type="EMBL" id="KAJ3011587.1"/>
    </source>
</evidence>
<name>A0ACC1Q4D9_9APHY</name>
<sequence length="126" mass="13614">MSSSVKSSKEKAAQRTQYQRSSKGKRKETASEASGQRQTQYERLQADCTGDVEFLCPYQVAMCDTSSTSDASIVACPTPMPLCDGIMDTAKHEWRNSSTPNGSPSSGSAAVLTLRHDSSDVSQRTL</sequence>